<dbReference type="Proteomes" id="UP000654075">
    <property type="component" value="Unassembled WGS sequence"/>
</dbReference>
<proteinExistence type="predicted"/>
<accession>A0A813GKP6</accession>
<evidence type="ECO:0000313" key="3">
    <source>
        <dbReference type="Proteomes" id="UP000654075"/>
    </source>
</evidence>
<dbReference type="EMBL" id="CAJNNV010029224">
    <property type="protein sequence ID" value="CAE8627625.1"/>
    <property type="molecule type" value="Genomic_DNA"/>
</dbReference>
<keyword evidence="3" id="KW-1185">Reference proteome</keyword>
<sequence>MQAATHIHTHTHTRVDPSPLGERGHKALQLQTVRDPKYNNNNKTTRFMTSLRCRCCFESFRTEWWQANSGGGRSFWKGDVLLHEPGSCHGNLAPGNSITAK</sequence>
<feature type="region of interest" description="Disordered" evidence="1">
    <location>
        <begin position="1"/>
        <end position="22"/>
    </location>
</feature>
<evidence type="ECO:0000313" key="2">
    <source>
        <dbReference type="EMBL" id="CAE8627625.1"/>
    </source>
</evidence>
<protein>
    <submittedName>
        <fullName evidence="2">Uncharacterized protein</fullName>
    </submittedName>
</protein>
<dbReference type="AlphaFoldDB" id="A0A813GKP6"/>
<comment type="caution">
    <text evidence="2">The sequence shown here is derived from an EMBL/GenBank/DDBJ whole genome shotgun (WGS) entry which is preliminary data.</text>
</comment>
<evidence type="ECO:0000256" key="1">
    <source>
        <dbReference type="SAM" id="MobiDB-lite"/>
    </source>
</evidence>
<gene>
    <name evidence="2" type="ORF">PGLA1383_LOCUS44352</name>
</gene>
<organism evidence="2 3">
    <name type="scientific">Polarella glacialis</name>
    <name type="common">Dinoflagellate</name>
    <dbReference type="NCBI Taxonomy" id="89957"/>
    <lineage>
        <taxon>Eukaryota</taxon>
        <taxon>Sar</taxon>
        <taxon>Alveolata</taxon>
        <taxon>Dinophyceae</taxon>
        <taxon>Suessiales</taxon>
        <taxon>Suessiaceae</taxon>
        <taxon>Polarella</taxon>
    </lineage>
</organism>
<name>A0A813GKP6_POLGL</name>
<reference evidence="2" key="1">
    <citation type="submission" date="2021-02" db="EMBL/GenBank/DDBJ databases">
        <authorList>
            <person name="Dougan E. K."/>
            <person name="Rhodes N."/>
            <person name="Thang M."/>
            <person name="Chan C."/>
        </authorList>
    </citation>
    <scope>NUCLEOTIDE SEQUENCE</scope>
</reference>